<dbReference type="RefSeq" id="WP_267620224.1">
    <property type="nucleotide sequence ID" value="NZ_JAODIW010000004.1"/>
</dbReference>
<dbReference type="Gene3D" id="2.60.120.10">
    <property type="entry name" value="Jelly Rolls"/>
    <property type="match status" value="1"/>
</dbReference>
<dbReference type="AlphaFoldDB" id="A0ABD5PDU6"/>
<keyword evidence="4" id="KW-1185">Reference proteome</keyword>
<dbReference type="Proteomes" id="UP001595921">
    <property type="component" value="Unassembled WGS sequence"/>
</dbReference>
<sequence>MKRTNLDTTGGFFDVVLENDRAQAATMTLSPGQSTGGPDNAHAESDQWLYVVAGEGQATVGGETVDLGAGDLLLVERGETHEIRNSGGEPLETLNLYVPPEY</sequence>
<dbReference type="Pfam" id="PF07883">
    <property type="entry name" value="Cupin_2"/>
    <property type="match status" value="1"/>
</dbReference>
<reference evidence="3 4" key="1">
    <citation type="journal article" date="2019" name="Int. J. Syst. Evol. Microbiol.">
        <title>The Global Catalogue of Microorganisms (GCM) 10K type strain sequencing project: providing services to taxonomists for standard genome sequencing and annotation.</title>
        <authorList>
            <consortium name="The Broad Institute Genomics Platform"/>
            <consortium name="The Broad Institute Genome Sequencing Center for Infectious Disease"/>
            <person name="Wu L."/>
            <person name="Ma J."/>
        </authorList>
    </citation>
    <scope>NUCLEOTIDE SEQUENCE [LARGE SCALE GENOMIC DNA]</scope>
    <source>
        <strain evidence="3 4">CGMCC 1.12553</strain>
    </source>
</reference>
<evidence type="ECO:0000256" key="1">
    <source>
        <dbReference type="ARBA" id="ARBA00022723"/>
    </source>
</evidence>
<dbReference type="EMBL" id="JBHSDS010000007">
    <property type="protein sequence ID" value="MFC4359100.1"/>
    <property type="molecule type" value="Genomic_DNA"/>
</dbReference>
<feature type="domain" description="Cupin type-2" evidence="2">
    <location>
        <begin position="26"/>
        <end position="96"/>
    </location>
</feature>
<dbReference type="PANTHER" id="PTHR35848">
    <property type="entry name" value="OXALATE-BINDING PROTEIN"/>
    <property type="match status" value="1"/>
</dbReference>
<evidence type="ECO:0000313" key="4">
    <source>
        <dbReference type="Proteomes" id="UP001595921"/>
    </source>
</evidence>
<dbReference type="PANTHER" id="PTHR35848:SF6">
    <property type="entry name" value="CUPIN TYPE-2 DOMAIN-CONTAINING PROTEIN"/>
    <property type="match status" value="1"/>
</dbReference>
<dbReference type="GO" id="GO:0046872">
    <property type="term" value="F:metal ion binding"/>
    <property type="evidence" value="ECO:0007669"/>
    <property type="project" value="UniProtKB-KW"/>
</dbReference>
<comment type="caution">
    <text evidence="3">The sequence shown here is derived from an EMBL/GenBank/DDBJ whole genome shotgun (WGS) entry which is preliminary data.</text>
</comment>
<protein>
    <submittedName>
        <fullName evidence="3">Cupin domain-containing protein</fullName>
    </submittedName>
</protein>
<dbReference type="InterPro" id="IPR013096">
    <property type="entry name" value="Cupin_2"/>
</dbReference>
<dbReference type="InterPro" id="IPR011051">
    <property type="entry name" value="RmlC_Cupin_sf"/>
</dbReference>
<keyword evidence="1" id="KW-0479">Metal-binding</keyword>
<name>A0ABD5PDU6_9EURY</name>
<dbReference type="SUPFAM" id="SSF51182">
    <property type="entry name" value="RmlC-like cupins"/>
    <property type="match status" value="1"/>
</dbReference>
<dbReference type="InterPro" id="IPR051610">
    <property type="entry name" value="GPI/OXD"/>
</dbReference>
<proteinExistence type="predicted"/>
<accession>A0ABD5PDU6</accession>
<organism evidence="3 4">
    <name type="scientific">Halobium salinum</name>
    <dbReference type="NCBI Taxonomy" id="1364940"/>
    <lineage>
        <taxon>Archaea</taxon>
        <taxon>Methanobacteriati</taxon>
        <taxon>Methanobacteriota</taxon>
        <taxon>Stenosarchaea group</taxon>
        <taxon>Halobacteria</taxon>
        <taxon>Halobacteriales</taxon>
        <taxon>Haloferacaceae</taxon>
        <taxon>Halobium</taxon>
    </lineage>
</organism>
<evidence type="ECO:0000313" key="3">
    <source>
        <dbReference type="EMBL" id="MFC4359100.1"/>
    </source>
</evidence>
<gene>
    <name evidence="3" type="ORF">ACFO0N_14215</name>
</gene>
<dbReference type="InterPro" id="IPR014710">
    <property type="entry name" value="RmlC-like_jellyroll"/>
</dbReference>
<evidence type="ECO:0000259" key="2">
    <source>
        <dbReference type="Pfam" id="PF07883"/>
    </source>
</evidence>